<feature type="region of interest" description="Disordered" evidence="2">
    <location>
        <begin position="214"/>
        <end position="237"/>
    </location>
</feature>
<dbReference type="EMBL" id="UINC01031524">
    <property type="protein sequence ID" value="SVB17707.1"/>
    <property type="molecule type" value="Genomic_DNA"/>
</dbReference>
<reference evidence="4" key="1">
    <citation type="submission" date="2018-05" db="EMBL/GenBank/DDBJ databases">
        <authorList>
            <person name="Lanie J.A."/>
            <person name="Ng W.-L."/>
            <person name="Kazmierczak K.M."/>
            <person name="Andrzejewski T.M."/>
            <person name="Davidsen T.M."/>
            <person name="Wayne K.J."/>
            <person name="Tettelin H."/>
            <person name="Glass J.I."/>
            <person name="Rusch D."/>
            <person name="Podicherti R."/>
            <person name="Tsui H.-C.T."/>
            <person name="Winkler M.E."/>
        </authorList>
    </citation>
    <scope>NUCLEOTIDE SEQUENCE</scope>
</reference>
<evidence type="ECO:0000259" key="3">
    <source>
        <dbReference type="Pfam" id="PF04909"/>
    </source>
</evidence>
<dbReference type="Gene3D" id="3.20.20.140">
    <property type="entry name" value="Metal-dependent hydrolases"/>
    <property type="match status" value="1"/>
</dbReference>
<dbReference type="PANTHER" id="PTHR21240">
    <property type="entry name" value="2-AMINO-3-CARBOXYLMUCONATE-6-SEMIALDEHYDE DECARBOXYLASE"/>
    <property type="match status" value="1"/>
</dbReference>
<dbReference type="AlphaFoldDB" id="A0A382BWW9"/>
<evidence type="ECO:0000256" key="2">
    <source>
        <dbReference type="SAM" id="MobiDB-lite"/>
    </source>
</evidence>
<organism evidence="4">
    <name type="scientific">marine metagenome</name>
    <dbReference type="NCBI Taxonomy" id="408172"/>
    <lineage>
        <taxon>unclassified sequences</taxon>
        <taxon>metagenomes</taxon>
        <taxon>ecological metagenomes</taxon>
    </lineage>
</organism>
<protein>
    <recommendedName>
        <fullName evidence="3">Amidohydrolase-related domain-containing protein</fullName>
    </recommendedName>
</protein>
<dbReference type="GO" id="GO:0019748">
    <property type="term" value="P:secondary metabolic process"/>
    <property type="evidence" value="ECO:0007669"/>
    <property type="project" value="TreeGrafter"/>
</dbReference>
<dbReference type="InterPro" id="IPR032465">
    <property type="entry name" value="ACMSD"/>
</dbReference>
<sequence>MSTYRIISSDNHVFELPDLWQSRIEAKFKERAPRIHREEDGDWWYCDGKKLEGAGFGFAGAQTGRRFEEAENLTHGDSFENIRPGGYIPEQQIKDMEVDGVDVGILYPTVGLQLYKIRDGLLLTAMFRTYNDWVAEFCEASPDRLKGIAMINIDDVNEGAADLEHCANQGFVGAMIPVYPPKFRRYDSLEYDRLWGAAQELEMPLSLHVATNRYGSGENDGSETGGARVGIAPNQDF</sequence>
<dbReference type="SUPFAM" id="SSF51556">
    <property type="entry name" value="Metallo-dependent hydrolases"/>
    <property type="match status" value="1"/>
</dbReference>
<dbReference type="GO" id="GO:0016831">
    <property type="term" value="F:carboxy-lyase activity"/>
    <property type="evidence" value="ECO:0007669"/>
    <property type="project" value="InterPro"/>
</dbReference>
<evidence type="ECO:0000256" key="1">
    <source>
        <dbReference type="ARBA" id="ARBA00023239"/>
    </source>
</evidence>
<keyword evidence="1" id="KW-0456">Lyase</keyword>
<dbReference type="GO" id="GO:0016787">
    <property type="term" value="F:hydrolase activity"/>
    <property type="evidence" value="ECO:0007669"/>
    <property type="project" value="InterPro"/>
</dbReference>
<proteinExistence type="predicted"/>
<accession>A0A382BWW9</accession>
<dbReference type="GO" id="GO:0005737">
    <property type="term" value="C:cytoplasm"/>
    <property type="evidence" value="ECO:0007669"/>
    <property type="project" value="TreeGrafter"/>
</dbReference>
<name>A0A382BWW9_9ZZZZ</name>
<dbReference type="Pfam" id="PF04909">
    <property type="entry name" value="Amidohydro_2"/>
    <property type="match status" value="1"/>
</dbReference>
<evidence type="ECO:0000313" key="4">
    <source>
        <dbReference type="EMBL" id="SVB17707.1"/>
    </source>
</evidence>
<dbReference type="PANTHER" id="PTHR21240:SF28">
    <property type="entry name" value="ISO-OROTATE DECARBOXYLASE (EUROFUNG)"/>
    <property type="match status" value="1"/>
</dbReference>
<feature type="domain" description="Amidohydrolase-related" evidence="3">
    <location>
        <begin position="89"/>
        <end position="210"/>
    </location>
</feature>
<dbReference type="InterPro" id="IPR006680">
    <property type="entry name" value="Amidohydro-rel"/>
</dbReference>
<dbReference type="InterPro" id="IPR032466">
    <property type="entry name" value="Metal_Hydrolase"/>
</dbReference>
<gene>
    <name evidence="4" type="ORF">METZ01_LOCUS170561</name>
</gene>
<feature type="non-terminal residue" evidence="4">
    <location>
        <position position="237"/>
    </location>
</feature>